<evidence type="ECO:0000313" key="1">
    <source>
        <dbReference type="EMBL" id="KAF6170673.1"/>
    </source>
</evidence>
<dbReference type="AlphaFoldDB" id="A0A7J7NU89"/>
<dbReference type="Proteomes" id="UP000541444">
    <property type="component" value="Unassembled WGS sequence"/>
</dbReference>
<name>A0A7J7NU89_9MAGN</name>
<accession>A0A7J7NU89</accession>
<gene>
    <name evidence="1" type="ORF">GIB67_015625</name>
</gene>
<comment type="caution">
    <text evidence="1">The sequence shown here is derived from an EMBL/GenBank/DDBJ whole genome shotgun (WGS) entry which is preliminary data.</text>
</comment>
<keyword evidence="2" id="KW-1185">Reference proteome</keyword>
<sequence length="95" mass="10710">MKLTNKQRGVVKQELYLDYGSGPTDLSTTANNIMDGAETLFYREVGMKSKREDDVEWEEAPPNTGIAIEPHRVCDLNLQAGAMEDDEDDTEWEEG</sequence>
<protein>
    <submittedName>
        <fullName evidence="1">Uncharacterized protein</fullName>
    </submittedName>
</protein>
<evidence type="ECO:0000313" key="2">
    <source>
        <dbReference type="Proteomes" id="UP000541444"/>
    </source>
</evidence>
<proteinExistence type="predicted"/>
<organism evidence="1 2">
    <name type="scientific">Kingdonia uniflora</name>
    <dbReference type="NCBI Taxonomy" id="39325"/>
    <lineage>
        <taxon>Eukaryota</taxon>
        <taxon>Viridiplantae</taxon>
        <taxon>Streptophyta</taxon>
        <taxon>Embryophyta</taxon>
        <taxon>Tracheophyta</taxon>
        <taxon>Spermatophyta</taxon>
        <taxon>Magnoliopsida</taxon>
        <taxon>Ranunculales</taxon>
        <taxon>Circaeasteraceae</taxon>
        <taxon>Kingdonia</taxon>
    </lineage>
</organism>
<reference evidence="1 2" key="1">
    <citation type="journal article" date="2020" name="IScience">
        <title>Genome Sequencing of the Endangered Kingdonia uniflora (Circaeasteraceae, Ranunculales) Reveals Potential Mechanisms of Evolutionary Specialization.</title>
        <authorList>
            <person name="Sun Y."/>
            <person name="Deng T."/>
            <person name="Zhang A."/>
            <person name="Moore M.J."/>
            <person name="Landis J.B."/>
            <person name="Lin N."/>
            <person name="Zhang H."/>
            <person name="Zhang X."/>
            <person name="Huang J."/>
            <person name="Zhang X."/>
            <person name="Sun H."/>
            <person name="Wang H."/>
        </authorList>
    </citation>
    <scope>NUCLEOTIDE SEQUENCE [LARGE SCALE GENOMIC DNA]</scope>
    <source>
        <strain evidence="1">TB1705</strain>
        <tissue evidence="1">Leaf</tissue>
    </source>
</reference>
<dbReference type="EMBL" id="JACGCM010000560">
    <property type="protein sequence ID" value="KAF6170673.1"/>
    <property type="molecule type" value="Genomic_DNA"/>
</dbReference>